<dbReference type="Proteomes" id="UP000324800">
    <property type="component" value="Unassembled WGS sequence"/>
</dbReference>
<name>A0A5J4WQ38_9EUKA</name>
<evidence type="ECO:0000313" key="1">
    <source>
        <dbReference type="EMBL" id="KAA6397080.1"/>
    </source>
</evidence>
<dbReference type="AlphaFoldDB" id="A0A5J4WQ38"/>
<organism evidence="1 2">
    <name type="scientific">Streblomastix strix</name>
    <dbReference type="NCBI Taxonomy" id="222440"/>
    <lineage>
        <taxon>Eukaryota</taxon>
        <taxon>Metamonada</taxon>
        <taxon>Preaxostyla</taxon>
        <taxon>Oxymonadida</taxon>
        <taxon>Streblomastigidae</taxon>
        <taxon>Streblomastix</taxon>
    </lineage>
</organism>
<reference evidence="1 2" key="1">
    <citation type="submission" date="2019-03" db="EMBL/GenBank/DDBJ databases">
        <title>Single cell metagenomics reveals metabolic interactions within the superorganism composed of flagellate Streblomastix strix and complex community of Bacteroidetes bacteria on its surface.</title>
        <authorList>
            <person name="Treitli S.C."/>
            <person name="Kolisko M."/>
            <person name="Husnik F."/>
            <person name="Keeling P."/>
            <person name="Hampl V."/>
        </authorList>
    </citation>
    <scope>NUCLEOTIDE SEQUENCE [LARGE SCALE GENOMIC DNA]</scope>
    <source>
        <strain evidence="1">ST1C</strain>
    </source>
</reference>
<protein>
    <submittedName>
        <fullName evidence="1">Uncharacterized protein</fullName>
    </submittedName>
</protein>
<dbReference type="EMBL" id="SNRW01001267">
    <property type="protein sequence ID" value="KAA6397080.1"/>
    <property type="molecule type" value="Genomic_DNA"/>
</dbReference>
<proteinExistence type="predicted"/>
<sequence length="97" mass="11053">MDIYLQQKPTKKPISSKLCLQIEAVCSERASSDSAGDDKKAMCWEECNCSLVQYDPQEVCMYKFICQVPNLHNQMSSLFTTKIAKTCYVTMIARLTQ</sequence>
<evidence type="ECO:0000313" key="2">
    <source>
        <dbReference type="Proteomes" id="UP000324800"/>
    </source>
</evidence>
<comment type="caution">
    <text evidence="1">The sequence shown here is derived from an EMBL/GenBank/DDBJ whole genome shotgun (WGS) entry which is preliminary data.</text>
</comment>
<accession>A0A5J4WQ38</accession>
<gene>
    <name evidence="1" type="ORF">EZS28_007399</name>
</gene>